<dbReference type="PANTHER" id="PTHR42923">
    <property type="entry name" value="PROTOPORPHYRINOGEN OXIDASE"/>
    <property type="match status" value="1"/>
</dbReference>
<evidence type="ECO:0000259" key="1">
    <source>
        <dbReference type="Pfam" id="PF01593"/>
    </source>
</evidence>
<dbReference type="InterPro" id="IPR036188">
    <property type="entry name" value="FAD/NAD-bd_sf"/>
</dbReference>
<dbReference type="PANTHER" id="PTHR42923:SF47">
    <property type="entry name" value="BLR3003 PROTEIN"/>
    <property type="match status" value="1"/>
</dbReference>
<dbReference type="Gene3D" id="3.50.50.60">
    <property type="entry name" value="FAD/NAD(P)-binding domain"/>
    <property type="match status" value="1"/>
</dbReference>
<gene>
    <name evidence="2" type="ORF">HDF14_003083</name>
</gene>
<dbReference type="Proteomes" id="UP000535182">
    <property type="component" value="Unassembled WGS sequence"/>
</dbReference>
<dbReference type="PRINTS" id="PR00419">
    <property type="entry name" value="ADXRDTASE"/>
</dbReference>
<dbReference type="InterPro" id="IPR002937">
    <property type="entry name" value="Amino_oxidase"/>
</dbReference>
<proteinExistence type="predicted"/>
<reference evidence="2 3" key="1">
    <citation type="submission" date="2020-08" db="EMBL/GenBank/DDBJ databases">
        <title>Genomic Encyclopedia of Type Strains, Phase IV (KMG-V): Genome sequencing to study the core and pangenomes of soil and plant-associated prokaryotes.</title>
        <authorList>
            <person name="Whitman W."/>
        </authorList>
    </citation>
    <scope>NUCLEOTIDE SEQUENCE [LARGE SCALE GENOMIC DNA]</scope>
    <source>
        <strain evidence="2 3">X5P2</strain>
    </source>
</reference>
<evidence type="ECO:0000313" key="2">
    <source>
        <dbReference type="EMBL" id="MBB5329465.1"/>
    </source>
</evidence>
<dbReference type="AlphaFoldDB" id="A0A9X0QFL2"/>
<dbReference type="EC" id="1.3.5.6" evidence="2"/>
<comment type="caution">
    <text evidence="2">The sequence shown here is derived from an EMBL/GenBank/DDBJ whole genome shotgun (WGS) entry which is preliminary data.</text>
</comment>
<accession>A0A9X0QFL2</accession>
<organism evidence="2 3">
    <name type="scientific">Tunturiibacter gelidiferens</name>
    <dbReference type="NCBI Taxonomy" id="3069689"/>
    <lineage>
        <taxon>Bacteria</taxon>
        <taxon>Pseudomonadati</taxon>
        <taxon>Acidobacteriota</taxon>
        <taxon>Terriglobia</taxon>
        <taxon>Terriglobales</taxon>
        <taxon>Acidobacteriaceae</taxon>
        <taxon>Tunturiibacter</taxon>
    </lineage>
</organism>
<dbReference type="EMBL" id="JACHEB010000006">
    <property type="protein sequence ID" value="MBB5329465.1"/>
    <property type="molecule type" value="Genomic_DNA"/>
</dbReference>
<sequence>MSGAEHSDVIVVGAGTAGLAAASALVRAGKSVTVLERKPYVGGRAYSYEHPALQETVDSQHVLLGCCTNLIELCEQAGTAKKIRWYDEQTFLEPNGNVSTIVTSDLPAPLHFAPSFLGMSMLGWKDKLGLTRGLMDFFRGYPAEDSESVEHWLKRTKQTELSIRHFWGPIVMATLNDRLSHCSTRYAGKVFHELFVKSSTGGRLGIPTVPLSEFYAAEARMIEAYGGTVRLRSSVEGLVQEPDGRWRANTADAAYMADAMILALPFEQAQKLLPTVRVNEEYARGYEEVKDDLELKMARQIHSPFTSILLWYDREITDLDHAWLLDTTIEWFFHKSRIRRYAKEKGSYVEVVIAGSRAQLGMTREEILASALKELEMFFPEVKRARLVKSGVLKEARATFSVTTGLDQFRPKQVTEWPGLFLAGDWTATEWPSTMEGGVRSGRLAAGAVVGDATRFMAPETPASGLMRWLSRD</sequence>
<dbReference type="SUPFAM" id="SSF51905">
    <property type="entry name" value="FAD/NAD(P)-binding domain"/>
    <property type="match status" value="1"/>
</dbReference>
<feature type="domain" description="Amine oxidase" evidence="1">
    <location>
        <begin position="17"/>
        <end position="449"/>
    </location>
</feature>
<dbReference type="RefSeq" id="WP_183977936.1">
    <property type="nucleotide sequence ID" value="NZ_JACHEB010000006.1"/>
</dbReference>
<dbReference type="GO" id="GO:0016719">
    <property type="term" value="F:9,9'-di-cis-zeta-carotene desaturase activity"/>
    <property type="evidence" value="ECO:0007669"/>
    <property type="project" value="UniProtKB-EC"/>
</dbReference>
<name>A0A9X0QFL2_9BACT</name>
<keyword evidence="2" id="KW-0560">Oxidoreductase</keyword>
<keyword evidence="3" id="KW-1185">Reference proteome</keyword>
<dbReference type="InterPro" id="IPR017830">
    <property type="entry name" value="SQase_HpnE"/>
</dbReference>
<evidence type="ECO:0000313" key="3">
    <source>
        <dbReference type="Proteomes" id="UP000535182"/>
    </source>
</evidence>
<dbReference type="NCBIfam" id="TIGR03467">
    <property type="entry name" value="HpnE"/>
    <property type="match status" value="1"/>
</dbReference>
<dbReference type="Pfam" id="PF01593">
    <property type="entry name" value="Amino_oxidase"/>
    <property type="match status" value="1"/>
</dbReference>
<dbReference type="InterPro" id="IPR050464">
    <property type="entry name" value="Zeta_carotene_desat/Oxidored"/>
</dbReference>
<protein>
    <submittedName>
        <fullName evidence="2">Zeta-carotene desaturase</fullName>
        <ecNumber evidence="2">1.3.5.6</ecNumber>
    </submittedName>
</protein>